<comment type="caution">
    <text evidence="1">The sequence shown here is derived from an EMBL/GenBank/DDBJ whole genome shotgun (WGS) entry which is preliminary data.</text>
</comment>
<reference evidence="1 2" key="1">
    <citation type="submission" date="2023-05" db="EMBL/GenBank/DDBJ databases">
        <title>B98-5 Cell Line De Novo Hybrid Assembly: An Optical Mapping Approach.</title>
        <authorList>
            <person name="Kananen K."/>
            <person name="Auerbach J.A."/>
            <person name="Kautto E."/>
            <person name="Blachly J.S."/>
        </authorList>
    </citation>
    <scope>NUCLEOTIDE SEQUENCE [LARGE SCALE GENOMIC DNA]</scope>
    <source>
        <strain evidence="1">B95-8</strain>
        <tissue evidence="1">Cell line</tissue>
    </source>
</reference>
<organism evidence="1 2">
    <name type="scientific">Saguinus oedipus</name>
    <name type="common">Cotton-top tamarin</name>
    <name type="synonym">Oedipomidas oedipus</name>
    <dbReference type="NCBI Taxonomy" id="9490"/>
    <lineage>
        <taxon>Eukaryota</taxon>
        <taxon>Metazoa</taxon>
        <taxon>Chordata</taxon>
        <taxon>Craniata</taxon>
        <taxon>Vertebrata</taxon>
        <taxon>Euteleostomi</taxon>
        <taxon>Mammalia</taxon>
        <taxon>Eutheria</taxon>
        <taxon>Euarchontoglires</taxon>
        <taxon>Primates</taxon>
        <taxon>Haplorrhini</taxon>
        <taxon>Platyrrhini</taxon>
        <taxon>Cebidae</taxon>
        <taxon>Callitrichinae</taxon>
        <taxon>Saguinus</taxon>
    </lineage>
</organism>
<evidence type="ECO:0000313" key="1">
    <source>
        <dbReference type="EMBL" id="KAK2094511.1"/>
    </source>
</evidence>
<protein>
    <submittedName>
        <fullName evidence="1">Uncharacterized protein</fullName>
    </submittedName>
</protein>
<proteinExistence type="predicted"/>
<gene>
    <name evidence="1" type="ORF">P7K49_028249</name>
</gene>
<accession>A0ABQ9UBS6</accession>
<keyword evidence="2" id="KW-1185">Reference proteome</keyword>
<dbReference type="Proteomes" id="UP001266305">
    <property type="component" value="Unassembled WGS sequence"/>
</dbReference>
<name>A0ABQ9UBS6_SAGOE</name>
<evidence type="ECO:0000313" key="2">
    <source>
        <dbReference type="Proteomes" id="UP001266305"/>
    </source>
</evidence>
<sequence>EVTLEVTYCSLSNCIGCGLRRQDMVMDVPGTEERVNGCSFPFPNAENLPAPDYQDVLGCIHSPGQYNLV</sequence>
<dbReference type="EMBL" id="JASSZA010000014">
    <property type="protein sequence ID" value="KAK2094511.1"/>
    <property type="molecule type" value="Genomic_DNA"/>
</dbReference>
<feature type="non-terminal residue" evidence="1">
    <location>
        <position position="1"/>
    </location>
</feature>